<protein>
    <submittedName>
        <fullName evidence="16">CCR4-NOT transcription complex subunit 3</fullName>
    </submittedName>
</protein>
<comment type="similarity">
    <text evidence="3 10">Belongs to the CNOT2/3/5 family.</text>
</comment>
<feature type="domain" description="CCR4-Not complex component Not N-terminal" evidence="13">
    <location>
        <begin position="56"/>
        <end position="287"/>
    </location>
</feature>
<dbReference type="InterPro" id="IPR007282">
    <property type="entry name" value="NOT2/3/5_C"/>
</dbReference>
<feature type="region of interest" description="Disordered" evidence="12">
    <location>
        <begin position="300"/>
        <end position="392"/>
    </location>
</feature>
<evidence type="ECO:0000313" key="15">
    <source>
        <dbReference type="Proteomes" id="UP000887581"/>
    </source>
</evidence>
<dbReference type="InterPro" id="IPR012270">
    <property type="entry name" value="CCR4-NOT_su3/5"/>
</dbReference>
<evidence type="ECO:0000256" key="5">
    <source>
        <dbReference type="ARBA" id="ARBA00022491"/>
    </source>
</evidence>
<accession>A0A915PI35</accession>
<sequence length="790" mass="88759">MCCPSLLDVIHFNNSSYKGNTYLLFSGRKLQLRAGVIGFIDEFCLPVIGSFSMAEKRKLLNEIDKCFKKVEEGVELFEETMAKMQEANSDNQREKFQDDLKKEIKKLQRLRDQIKGWQNSSDIKDKDKLTSYRKLIEQRMEQFKDIERENKTKPHSKQGLSAEEKLDPREKEKAETVEWLQCQIRYLEDEADKTESQIESLSTADQTRKKGKRDDPKKGEKEKLKRLDDLRKHLERIRFHVSKLEICMRLVNNETLESKRVMDALKEPFEIYIESLDPESVYDELDLQSYTPQLGGAIFGPADSDEKMENSMDGRISPAASPAPVLPKETEDSVTKQRHLSGDPSVLLTRQTSTSRSTPATPLKLTNQVSGESSLSSPPPPATPPPPPGIPYSVAVGLGTKNSKGSIVQTSVKQPVEVVRQSPGIISVTTTTTTSSVAQQQQPQQQQQQQLITVGGIVQQQSTVPVNDENAIPSPLHVDMPSNVSSQPTTALSPTILPASRSSTPDSNVAKRFSVSSSTSGQHEIATLKSMAAQASSLQNSVVNSTTLSMPPSTVTHSTPLPVTSHVNNDMNNTLNMATVTAGAVAVNATTVSLQNNVAGNEIDQNALRQVLRMSTTQDSRNHLPQTAVIPAWLGASPLGRSPAMPEHDTQLKLLEHALTRTPLPMDSEKPRSYLPKMPCVTAAYYPQAPLINADTLEYYLRLSPETLFFAFYYMEGSRAQLLAAKALKKLSWRFHTKYLMWFQRHEEPKQITDDYEQGTYVYFDYEKWSQRKKEQFTFEYRYLEDKDFD</sequence>
<feature type="region of interest" description="Disordered" evidence="12">
    <location>
        <begin position="195"/>
        <end position="224"/>
    </location>
</feature>
<dbReference type="InterPro" id="IPR040168">
    <property type="entry name" value="Not2/3/5"/>
</dbReference>
<feature type="compositionally biased region" description="Pro residues" evidence="12">
    <location>
        <begin position="377"/>
        <end position="390"/>
    </location>
</feature>
<feature type="region of interest" description="Disordered" evidence="12">
    <location>
        <begin position="143"/>
        <end position="169"/>
    </location>
</feature>
<keyword evidence="11" id="KW-0175">Coiled coil</keyword>
<feature type="coiled-coil region" evidence="11">
    <location>
        <begin position="74"/>
        <end position="120"/>
    </location>
</feature>
<dbReference type="AlphaFoldDB" id="A0A915PI35"/>
<reference evidence="16" key="1">
    <citation type="submission" date="2022-11" db="UniProtKB">
        <authorList>
            <consortium name="WormBaseParasite"/>
        </authorList>
    </citation>
    <scope>IDENTIFICATION</scope>
</reference>
<dbReference type="GO" id="GO:2000036">
    <property type="term" value="P:regulation of stem cell population maintenance"/>
    <property type="evidence" value="ECO:0007669"/>
    <property type="project" value="UniProtKB-ARBA"/>
</dbReference>
<feature type="domain" description="NOT2/NOT3/NOT5 C-terminal" evidence="14">
    <location>
        <begin position="659"/>
        <end position="784"/>
    </location>
</feature>
<evidence type="ECO:0000256" key="4">
    <source>
        <dbReference type="ARBA" id="ARBA00022490"/>
    </source>
</evidence>
<feature type="compositionally biased region" description="Basic and acidic residues" evidence="12">
    <location>
        <begin position="143"/>
        <end position="152"/>
    </location>
</feature>
<proteinExistence type="inferred from homology"/>
<evidence type="ECO:0000259" key="13">
    <source>
        <dbReference type="Pfam" id="PF04065"/>
    </source>
</evidence>
<evidence type="ECO:0000313" key="16">
    <source>
        <dbReference type="WBParaSite" id="sdigi.contig184.g5808.t1"/>
    </source>
</evidence>
<evidence type="ECO:0000256" key="12">
    <source>
        <dbReference type="SAM" id="MobiDB-lite"/>
    </source>
</evidence>
<evidence type="ECO:0000256" key="9">
    <source>
        <dbReference type="ARBA" id="ARBA00023242"/>
    </source>
</evidence>
<evidence type="ECO:0000256" key="7">
    <source>
        <dbReference type="ARBA" id="ARBA00023015"/>
    </source>
</evidence>
<dbReference type="PANTHER" id="PTHR23326">
    <property type="entry name" value="CCR4 NOT-RELATED"/>
    <property type="match status" value="1"/>
</dbReference>
<evidence type="ECO:0000256" key="2">
    <source>
        <dbReference type="ARBA" id="ARBA00004496"/>
    </source>
</evidence>
<keyword evidence="15" id="KW-1185">Reference proteome</keyword>
<evidence type="ECO:0000256" key="8">
    <source>
        <dbReference type="ARBA" id="ARBA00023163"/>
    </source>
</evidence>
<evidence type="ECO:0000256" key="6">
    <source>
        <dbReference type="ARBA" id="ARBA00022553"/>
    </source>
</evidence>
<dbReference type="Pfam" id="PF04065">
    <property type="entry name" value="Not3"/>
    <property type="match status" value="1"/>
</dbReference>
<evidence type="ECO:0000259" key="14">
    <source>
        <dbReference type="Pfam" id="PF04153"/>
    </source>
</evidence>
<feature type="region of interest" description="Disordered" evidence="12">
    <location>
        <begin position="481"/>
        <end position="521"/>
    </location>
</feature>
<feature type="compositionally biased region" description="Polar residues" evidence="12">
    <location>
        <begin position="482"/>
        <end position="493"/>
    </location>
</feature>
<evidence type="ECO:0000256" key="1">
    <source>
        <dbReference type="ARBA" id="ARBA00004123"/>
    </source>
</evidence>
<dbReference type="InterPro" id="IPR038635">
    <property type="entry name" value="CCR4-NOT_su2/3/5_C_sf"/>
</dbReference>
<feature type="compositionally biased region" description="Basic and acidic residues" evidence="12">
    <location>
        <begin position="206"/>
        <end position="224"/>
    </location>
</feature>
<keyword evidence="4 10" id="KW-0963">Cytoplasm</keyword>
<dbReference type="WBParaSite" id="sdigi.contig184.g5808.t1">
    <property type="protein sequence ID" value="sdigi.contig184.g5808.t1"/>
    <property type="gene ID" value="sdigi.contig184.g5808"/>
</dbReference>
<dbReference type="Gene3D" id="2.30.30.1020">
    <property type="entry name" value="CCR4-NOT complex subunit 2/3/5, C-terminal domain"/>
    <property type="match status" value="1"/>
</dbReference>
<dbReference type="GO" id="GO:0006355">
    <property type="term" value="P:regulation of DNA-templated transcription"/>
    <property type="evidence" value="ECO:0007669"/>
    <property type="project" value="InterPro"/>
</dbReference>
<dbReference type="InterPro" id="IPR007207">
    <property type="entry name" value="Not_N"/>
</dbReference>
<dbReference type="GO" id="GO:0005634">
    <property type="term" value="C:nucleus"/>
    <property type="evidence" value="ECO:0007669"/>
    <property type="project" value="UniProtKB-SubCell"/>
</dbReference>
<dbReference type="Proteomes" id="UP000887581">
    <property type="component" value="Unplaced"/>
</dbReference>
<dbReference type="GO" id="GO:0000932">
    <property type="term" value="C:P-body"/>
    <property type="evidence" value="ECO:0007669"/>
    <property type="project" value="UniProtKB-UniRule"/>
</dbReference>
<evidence type="ECO:0000256" key="11">
    <source>
        <dbReference type="SAM" id="Coils"/>
    </source>
</evidence>
<keyword evidence="9 10" id="KW-0539">Nucleus</keyword>
<evidence type="ECO:0000256" key="10">
    <source>
        <dbReference type="PIRNR" id="PIRNR005290"/>
    </source>
</evidence>
<feature type="compositionally biased region" description="Low complexity" evidence="12">
    <location>
        <begin position="347"/>
        <end position="363"/>
    </location>
</feature>
<keyword evidence="6" id="KW-0597">Phosphoprotein</keyword>
<organism evidence="15 16">
    <name type="scientific">Setaria digitata</name>
    <dbReference type="NCBI Taxonomy" id="48799"/>
    <lineage>
        <taxon>Eukaryota</taxon>
        <taxon>Metazoa</taxon>
        <taxon>Ecdysozoa</taxon>
        <taxon>Nematoda</taxon>
        <taxon>Chromadorea</taxon>
        <taxon>Rhabditida</taxon>
        <taxon>Spirurina</taxon>
        <taxon>Spiruromorpha</taxon>
        <taxon>Filarioidea</taxon>
        <taxon>Setariidae</taxon>
        <taxon>Setaria</taxon>
    </lineage>
</organism>
<keyword evidence="5 10" id="KW-0678">Repressor</keyword>
<evidence type="ECO:0000256" key="3">
    <source>
        <dbReference type="ARBA" id="ARBA00007682"/>
    </source>
</evidence>
<name>A0A915PI35_9BILA</name>
<dbReference type="Pfam" id="PF04153">
    <property type="entry name" value="NOT2_3_5_C"/>
    <property type="match status" value="1"/>
</dbReference>
<dbReference type="GO" id="GO:0030015">
    <property type="term" value="C:CCR4-NOT core complex"/>
    <property type="evidence" value="ECO:0007669"/>
    <property type="project" value="UniProtKB-UniRule"/>
</dbReference>
<keyword evidence="8 10" id="KW-0804">Transcription</keyword>
<dbReference type="PIRSF" id="PIRSF005290">
    <property type="entry name" value="NOT_su_3_5"/>
    <property type="match status" value="1"/>
</dbReference>
<comment type="subcellular location">
    <subcellularLocation>
        <location evidence="2 10">Cytoplasm</location>
    </subcellularLocation>
    <subcellularLocation>
        <location evidence="1 10">Nucleus</location>
    </subcellularLocation>
</comment>
<keyword evidence="7 10" id="KW-0805">Transcription regulation</keyword>